<sequence length="68" mass="7526">MKHIGIGLLCGMIGFVAIALLAYFLIHKFSSNTHDRSVEAAMSSIFFYGPVGFIIAFIIGYLWSKNIL</sequence>
<evidence type="ECO:0000313" key="3">
    <source>
        <dbReference type="Proteomes" id="UP000557307"/>
    </source>
</evidence>
<keyword evidence="1" id="KW-1133">Transmembrane helix</keyword>
<dbReference type="AlphaFoldDB" id="A0A840TU89"/>
<dbReference type="RefSeq" id="WP_184173052.1">
    <property type="nucleotide sequence ID" value="NZ_JACHGF010000002.1"/>
</dbReference>
<dbReference type="Proteomes" id="UP000557307">
    <property type="component" value="Unassembled WGS sequence"/>
</dbReference>
<feature type="transmembrane region" description="Helical" evidence="1">
    <location>
        <begin position="38"/>
        <end position="63"/>
    </location>
</feature>
<keyword evidence="3" id="KW-1185">Reference proteome</keyword>
<keyword evidence="1" id="KW-0472">Membrane</keyword>
<dbReference type="EMBL" id="JACHGF010000002">
    <property type="protein sequence ID" value="MBB5283560.1"/>
    <property type="molecule type" value="Genomic_DNA"/>
</dbReference>
<evidence type="ECO:0000313" key="2">
    <source>
        <dbReference type="EMBL" id="MBB5283560.1"/>
    </source>
</evidence>
<evidence type="ECO:0000256" key="1">
    <source>
        <dbReference type="SAM" id="Phobius"/>
    </source>
</evidence>
<gene>
    <name evidence="2" type="ORF">HNQ92_001686</name>
</gene>
<comment type="caution">
    <text evidence="2">The sequence shown here is derived from an EMBL/GenBank/DDBJ whole genome shotgun (WGS) entry which is preliminary data.</text>
</comment>
<protein>
    <submittedName>
        <fullName evidence="2">Preprotein translocase subunit Sss1</fullName>
    </submittedName>
</protein>
<name>A0A840TU89_9BACT</name>
<accession>A0A840TU89</accession>
<keyword evidence="1" id="KW-0812">Transmembrane</keyword>
<proteinExistence type="predicted"/>
<feature type="transmembrane region" description="Helical" evidence="1">
    <location>
        <begin position="6"/>
        <end position="26"/>
    </location>
</feature>
<reference evidence="2 3" key="1">
    <citation type="submission" date="2020-08" db="EMBL/GenBank/DDBJ databases">
        <title>Genomic Encyclopedia of Type Strains, Phase IV (KMG-IV): sequencing the most valuable type-strain genomes for metagenomic binning, comparative biology and taxonomic classification.</title>
        <authorList>
            <person name="Goeker M."/>
        </authorList>
    </citation>
    <scope>NUCLEOTIDE SEQUENCE [LARGE SCALE GENOMIC DNA]</scope>
    <source>
        <strain evidence="2 3">DSM 105074</strain>
    </source>
</reference>
<organism evidence="2 3">
    <name type="scientific">Rhabdobacter roseus</name>
    <dbReference type="NCBI Taxonomy" id="1655419"/>
    <lineage>
        <taxon>Bacteria</taxon>
        <taxon>Pseudomonadati</taxon>
        <taxon>Bacteroidota</taxon>
        <taxon>Cytophagia</taxon>
        <taxon>Cytophagales</taxon>
        <taxon>Cytophagaceae</taxon>
        <taxon>Rhabdobacter</taxon>
    </lineage>
</organism>